<keyword evidence="2" id="KW-0808">Transferase</keyword>
<accession>A0AAP0K174</accession>
<feature type="compositionally biased region" description="Basic and acidic residues" evidence="8">
    <location>
        <begin position="120"/>
        <end position="134"/>
    </location>
</feature>
<protein>
    <submittedName>
        <fullName evidence="9">Uncharacterized protein</fullName>
    </submittedName>
</protein>
<feature type="region of interest" description="Disordered" evidence="8">
    <location>
        <begin position="1"/>
        <end position="57"/>
    </location>
</feature>
<keyword evidence="10" id="KW-1185">Reference proteome</keyword>
<comment type="caution">
    <text evidence="9">The sequence shown here is derived from an EMBL/GenBank/DDBJ whole genome shotgun (WGS) entry which is preliminary data.</text>
</comment>
<dbReference type="InterPro" id="IPR045874">
    <property type="entry name" value="LRK10/LRL21-25-like"/>
</dbReference>
<keyword evidence="7" id="KW-0325">Glycoprotein</keyword>
<feature type="compositionally biased region" description="Basic and acidic residues" evidence="8">
    <location>
        <begin position="1"/>
        <end position="36"/>
    </location>
</feature>
<keyword evidence="6" id="KW-0472">Membrane</keyword>
<evidence type="ECO:0000313" key="9">
    <source>
        <dbReference type="EMBL" id="KAK9143967.1"/>
    </source>
</evidence>
<evidence type="ECO:0000256" key="3">
    <source>
        <dbReference type="ARBA" id="ARBA00022692"/>
    </source>
</evidence>
<evidence type="ECO:0000313" key="10">
    <source>
        <dbReference type="Proteomes" id="UP001420932"/>
    </source>
</evidence>
<dbReference type="AlphaFoldDB" id="A0AAP0K174"/>
<feature type="compositionally biased region" description="Polar residues" evidence="8">
    <location>
        <begin position="104"/>
        <end position="119"/>
    </location>
</feature>
<evidence type="ECO:0000256" key="2">
    <source>
        <dbReference type="ARBA" id="ARBA00022527"/>
    </source>
</evidence>
<dbReference type="GO" id="GO:0004674">
    <property type="term" value="F:protein serine/threonine kinase activity"/>
    <property type="evidence" value="ECO:0007669"/>
    <property type="project" value="UniProtKB-KW"/>
</dbReference>
<keyword evidence="2" id="KW-0418">Kinase</keyword>
<evidence type="ECO:0000256" key="4">
    <source>
        <dbReference type="ARBA" id="ARBA00022729"/>
    </source>
</evidence>
<proteinExistence type="predicted"/>
<name>A0AAP0K174_9MAGN</name>
<dbReference type="PANTHER" id="PTHR27009">
    <property type="entry name" value="RUST RESISTANCE KINASE LR10-RELATED"/>
    <property type="match status" value="1"/>
</dbReference>
<feature type="region of interest" description="Disordered" evidence="8">
    <location>
        <begin position="104"/>
        <end position="145"/>
    </location>
</feature>
<keyword evidence="2" id="KW-0723">Serine/threonine-protein kinase</keyword>
<keyword evidence="5" id="KW-1133">Transmembrane helix</keyword>
<evidence type="ECO:0000256" key="6">
    <source>
        <dbReference type="ARBA" id="ARBA00023136"/>
    </source>
</evidence>
<evidence type="ECO:0000256" key="8">
    <source>
        <dbReference type="SAM" id="MobiDB-lite"/>
    </source>
</evidence>
<sequence length="145" mass="16190">MERAREARGRRGKRSTTDGHELLRGRGKTEAADHATRRAGALPRLGATEVQRDRSTGKIAVESEGDEMIAKKLSIVGLWCVQWYPVDRPSISGVVQMLEGETENLTIPPNPFASTTTPEKNTRNIQERPRDHHALSIISEHDELE</sequence>
<reference evidence="9 10" key="1">
    <citation type="submission" date="2024-01" db="EMBL/GenBank/DDBJ databases">
        <title>Genome assemblies of Stephania.</title>
        <authorList>
            <person name="Yang L."/>
        </authorList>
    </citation>
    <scope>NUCLEOTIDE SEQUENCE [LARGE SCALE GENOMIC DNA]</scope>
    <source>
        <strain evidence="9">YNDBR</strain>
        <tissue evidence="9">Leaf</tissue>
    </source>
</reference>
<comment type="subcellular location">
    <subcellularLocation>
        <location evidence="1">Membrane</location>
        <topology evidence="1">Single-pass type I membrane protein</topology>
    </subcellularLocation>
</comment>
<keyword evidence="4" id="KW-0732">Signal</keyword>
<gene>
    <name evidence="9" type="ORF">Syun_013367</name>
</gene>
<evidence type="ECO:0000256" key="1">
    <source>
        <dbReference type="ARBA" id="ARBA00004479"/>
    </source>
</evidence>
<dbReference type="GO" id="GO:0016020">
    <property type="term" value="C:membrane"/>
    <property type="evidence" value="ECO:0007669"/>
    <property type="project" value="UniProtKB-SubCell"/>
</dbReference>
<keyword evidence="3" id="KW-0812">Transmembrane</keyword>
<evidence type="ECO:0000256" key="7">
    <source>
        <dbReference type="ARBA" id="ARBA00023180"/>
    </source>
</evidence>
<organism evidence="9 10">
    <name type="scientific">Stephania yunnanensis</name>
    <dbReference type="NCBI Taxonomy" id="152371"/>
    <lineage>
        <taxon>Eukaryota</taxon>
        <taxon>Viridiplantae</taxon>
        <taxon>Streptophyta</taxon>
        <taxon>Embryophyta</taxon>
        <taxon>Tracheophyta</taxon>
        <taxon>Spermatophyta</taxon>
        <taxon>Magnoliopsida</taxon>
        <taxon>Ranunculales</taxon>
        <taxon>Menispermaceae</taxon>
        <taxon>Menispermoideae</taxon>
        <taxon>Cissampelideae</taxon>
        <taxon>Stephania</taxon>
    </lineage>
</organism>
<dbReference type="Proteomes" id="UP001420932">
    <property type="component" value="Unassembled WGS sequence"/>
</dbReference>
<evidence type="ECO:0000256" key="5">
    <source>
        <dbReference type="ARBA" id="ARBA00022989"/>
    </source>
</evidence>
<dbReference type="EMBL" id="JBBNAF010000005">
    <property type="protein sequence ID" value="KAK9143967.1"/>
    <property type="molecule type" value="Genomic_DNA"/>
</dbReference>